<keyword evidence="3" id="KW-0813">Transport</keyword>
<dbReference type="PROSITE" id="PS52015">
    <property type="entry name" value="TONB_CTD"/>
    <property type="match status" value="1"/>
</dbReference>
<evidence type="ECO:0000256" key="6">
    <source>
        <dbReference type="ARBA" id="ARBA00022692"/>
    </source>
</evidence>
<keyword evidence="9 10" id="KW-0472">Membrane</keyword>
<evidence type="ECO:0000313" key="13">
    <source>
        <dbReference type="Proteomes" id="UP000318815"/>
    </source>
</evidence>
<evidence type="ECO:0000256" key="5">
    <source>
        <dbReference type="ARBA" id="ARBA00022519"/>
    </source>
</evidence>
<evidence type="ECO:0000256" key="8">
    <source>
        <dbReference type="ARBA" id="ARBA00022989"/>
    </source>
</evidence>
<keyword evidence="13" id="KW-1185">Reference proteome</keyword>
<feature type="transmembrane region" description="Helical" evidence="10">
    <location>
        <begin position="89"/>
        <end position="111"/>
    </location>
</feature>
<dbReference type="EMBL" id="VOHS01000004">
    <property type="protein sequence ID" value="TWW01464.1"/>
    <property type="molecule type" value="Genomic_DNA"/>
</dbReference>
<evidence type="ECO:0000256" key="4">
    <source>
        <dbReference type="ARBA" id="ARBA00022475"/>
    </source>
</evidence>
<dbReference type="PANTHER" id="PTHR33446">
    <property type="entry name" value="PROTEIN TONB-RELATED"/>
    <property type="match status" value="1"/>
</dbReference>
<keyword evidence="8 10" id="KW-1133">Transmembrane helix</keyword>
<evidence type="ECO:0000256" key="1">
    <source>
        <dbReference type="ARBA" id="ARBA00004383"/>
    </source>
</evidence>
<dbReference type="GO" id="GO:0015031">
    <property type="term" value="P:protein transport"/>
    <property type="evidence" value="ECO:0007669"/>
    <property type="project" value="UniProtKB-KW"/>
</dbReference>
<dbReference type="CDD" id="cd07341">
    <property type="entry name" value="M56_BlaR1_MecR1_like"/>
    <property type="match status" value="1"/>
</dbReference>
<dbReference type="InterPro" id="IPR006260">
    <property type="entry name" value="TonB/TolA_C"/>
</dbReference>
<dbReference type="NCBIfam" id="TIGR01352">
    <property type="entry name" value="tonB_Cterm"/>
    <property type="match status" value="1"/>
</dbReference>
<reference evidence="12 13" key="1">
    <citation type="submission" date="2019-08" db="EMBL/GenBank/DDBJ databases">
        <title>Whole genome sequencing of chitin degrading bacteria Chitinophaga pinensis YS16.</title>
        <authorList>
            <person name="Singh R.P."/>
            <person name="Manchanda G."/>
            <person name="Maurya I.K."/>
            <person name="Joshi N.K."/>
            <person name="Srivastava A.K."/>
        </authorList>
    </citation>
    <scope>NUCLEOTIDE SEQUENCE [LARGE SCALE GENOMIC DNA]</scope>
    <source>
        <strain evidence="12 13">YS-16</strain>
    </source>
</reference>
<evidence type="ECO:0000259" key="11">
    <source>
        <dbReference type="PROSITE" id="PS52015"/>
    </source>
</evidence>
<evidence type="ECO:0000256" key="10">
    <source>
        <dbReference type="SAM" id="Phobius"/>
    </source>
</evidence>
<protein>
    <submittedName>
        <fullName evidence="12">M56 family metallopeptidase</fullName>
    </submittedName>
</protein>
<evidence type="ECO:0000256" key="9">
    <source>
        <dbReference type="ARBA" id="ARBA00023136"/>
    </source>
</evidence>
<dbReference type="InterPro" id="IPR037682">
    <property type="entry name" value="TonB_C"/>
</dbReference>
<sequence>MNAFLPYVIKMLLCSGILYGYYAFVLKNNSFHRWNRAFILLAVIASLLIPTLQFSMNTTPAPSQQLDMIVVCGYVADNMQKAGLDFTSWLPAGIYLLITLLLLINIARNWLMVKRLIRKGEKTQFNGYQLIHHPQVKSTFSFFGNIFWAEELTKESPEGRQILKHELEHVRGGHTGEKLFMQLVGAICWFNPFFYLLKKELAMVHEFLADKAATEDSEAEDYARTLLQATLQTRLPLMINTFGQAPVKRRILMLFTQRSNYSLMKRIIVIPLVLGLGFVIGCQRDLELNTNNIVDATKTAAIAGTDNTVYTFVSDPPTYPGGEAALSKYLGSSIRYPKTAQDNRTTGTIFVNFVVDPEGNVTKVKTVGALKGGGLEEESIRVVSAMPKWNPGKQDGKAVYVAFNLPIKFVLVD</sequence>
<keyword evidence="7" id="KW-0653">Protein transport</keyword>
<dbReference type="GO" id="GO:0055085">
    <property type="term" value="P:transmembrane transport"/>
    <property type="evidence" value="ECO:0007669"/>
    <property type="project" value="InterPro"/>
</dbReference>
<evidence type="ECO:0000256" key="3">
    <source>
        <dbReference type="ARBA" id="ARBA00022448"/>
    </source>
</evidence>
<keyword evidence="6 10" id="KW-0812">Transmembrane</keyword>
<dbReference type="AlphaFoldDB" id="A0A5C6LXF2"/>
<evidence type="ECO:0000256" key="2">
    <source>
        <dbReference type="ARBA" id="ARBA00006555"/>
    </source>
</evidence>
<accession>A0A5C6LXF2</accession>
<comment type="caution">
    <text evidence="12">The sequence shown here is derived from an EMBL/GenBank/DDBJ whole genome shotgun (WGS) entry which is preliminary data.</text>
</comment>
<dbReference type="RefSeq" id="WP_146304194.1">
    <property type="nucleotide sequence ID" value="NZ_VOHS01000004.1"/>
</dbReference>
<dbReference type="GO" id="GO:0031992">
    <property type="term" value="F:energy transducer activity"/>
    <property type="evidence" value="ECO:0007669"/>
    <property type="project" value="TreeGrafter"/>
</dbReference>
<dbReference type="SUPFAM" id="SSF74653">
    <property type="entry name" value="TolA/TonB C-terminal domain"/>
    <property type="match status" value="1"/>
</dbReference>
<dbReference type="GO" id="GO:0098797">
    <property type="term" value="C:plasma membrane protein complex"/>
    <property type="evidence" value="ECO:0007669"/>
    <property type="project" value="TreeGrafter"/>
</dbReference>
<proteinExistence type="inferred from homology"/>
<comment type="similarity">
    <text evidence="2">Belongs to the TonB family.</text>
</comment>
<feature type="transmembrane region" description="Helical" evidence="10">
    <location>
        <begin position="263"/>
        <end position="282"/>
    </location>
</feature>
<feature type="transmembrane region" description="Helical" evidence="10">
    <location>
        <begin position="6"/>
        <end position="25"/>
    </location>
</feature>
<dbReference type="Pfam" id="PF03544">
    <property type="entry name" value="TonB_C"/>
    <property type="match status" value="1"/>
</dbReference>
<dbReference type="InterPro" id="IPR051045">
    <property type="entry name" value="TonB-dependent_transducer"/>
</dbReference>
<keyword evidence="5" id="KW-0997">Cell inner membrane</keyword>
<name>A0A5C6LXF2_9BACT</name>
<dbReference type="Proteomes" id="UP000318815">
    <property type="component" value="Unassembled WGS sequence"/>
</dbReference>
<comment type="subcellular location">
    <subcellularLocation>
        <location evidence="1">Cell inner membrane</location>
        <topology evidence="1">Single-pass membrane protein</topology>
        <orientation evidence="1">Periplasmic side</orientation>
    </subcellularLocation>
</comment>
<dbReference type="OrthoDB" id="9814002at2"/>
<evidence type="ECO:0000313" key="12">
    <source>
        <dbReference type="EMBL" id="TWW01464.1"/>
    </source>
</evidence>
<evidence type="ECO:0000256" key="7">
    <source>
        <dbReference type="ARBA" id="ARBA00022927"/>
    </source>
</evidence>
<dbReference type="Gene3D" id="3.30.1150.10">
    <property type="match status" value="1"/>
</dbReference>
<feature type="domain" description="TonB C-terminal" evidence="11">
    <location>
        <begin position="321"/>
        <end position="413"/>
    </location>
</feature>
<feature type="transmembrane region" description="Helical" evidence="10">
    <location>
        <begin position="37"/>
        <end position="56"/>
    </location>
</feature>
<dbReference type="Pfam" id="PF05569">
    <property type="entry name" value="Peptidase_M56"/>
    <property type="match status" value="1"/>
</dbReference>
<organism evidence="12 13">
    <name type="scientific">Chitinophaga pinensis</name>
    <dbReference type="NCBI Taxonomy" id="79329"/>
    <lineage>
        <taxon>Bacteria</taxon>
        <taxon>Pseudomonadati</taxon>
        <taxon>Bacteroidota</taxon>
        <taxon>Chitinophagia</taxon>
        <taxon>Chitinophagales</taxon>
        <taxon>Chitinophagaceae</taxon>
        <taxon>Chitinophaga</taxon>
    </lineage>
</organism>
<gene>
    <name evidence="12" type="ORF">FEF09_05570</name>
</gene>
<dbReference type="PANTHER" id="PTHR33446:SF2">
    <property type="entry name" value="PROTEIN TONB"/>
    <property type="match status" value="1"/>
</dbReference>
<keyword evidence="4" id="KW-1003">Cell membrane</keyword>
<dbReference type="InterPro" id="IPR008756">
    <property type="entry name" value="Peptidase_M56"/>
</dbReference>